<dbReference type="Proteomes" id="UP000027442">
    <property type="component" value="Unassembled WGS sequence"/>
</dbReference>
<dbReference type="AlphaFoldDB" id="A0A069QDU5"/>
<organism evidence="1 2">
    <name type="scientific">Hoylesella loescheii DSM 19665 = JCM 12249 = ATCC 15930</name>
    <dbReference type="NCBI Taxonomy" id="1122985"/>
    <lineage>
        <taxon>Bacteria</taxon>
        <taxon>Pseudomonadati</taxon>
        <taxon>Bacteroidota</taxon>
        <taxon>Bacteroidia</taxon>
        <taxon>Bacteroidales</taxon>
        <taxon>Prevotellaceae</taxon>
        <taxon>Hoylesella</taxon>
    </lineage>
</organism>
<keyword evidence="2" id="KW-1185">Reference proteome</keyword>
<accession>A0A069QDU5</accession>
<sequence>MYIINKLLLFSFLFVGLIARAQGVIETFDYAHLTSTDKVGEHCQLTFSVGSGKSNPTLLSTSHAVSFYLGNRLTIKSHSNKCITKVVLHAAESGQSYNVGQFASSTGYFKQEEQAWIGQSRQMDLVNISLEVLKISRIEVHLADVAPKQITTIRFAESAYDIFEGDALPSPILEGVNAADAVGKLAFVSGNKNVLDFDADGTKAMPISTGETKLTVIYLGDERHAPCMSSCWIRCWKDVREVSSIRDFNVLADEINVSRLVLNAAEVVQVTANSAFISDGTGCLALRFSHHPGLQAGDVLTGTVLGRFIRNSYPALLVENNAINHLQIEHKSVSSPQEVDCTKLTLGNCVYGHQVNVIAKVTNHKKHSVQLKVNGYDLKIDDILKTKLVLPKEDACLGLTGLFYSYEEGTIFFTPLNRYGLSREMVLDEYKSENPVYSTSSTTVVVKRKLKAGRWNSICLPIAMNKIDLQRAFGNHTLVAFSSVSGNKLLFKSVDRLDTGVPYLLKTNNDIASWTLPNVSIDAPKASKITHEGVSFCGTYNVKELVSDGTEQFLRENKLFIPAKNKRVMPGLRAYFKFPSAAGAKQFDFVIDEASPIVLPNFEEHSEDGDVWFTLDGKAISPQHRQRGHVYVRRNKKFIVR</sequence>
<gene>
    <name evidence="1" type="ORF">HMPREF1991_03078</name>
</gene>
<dbReference type="PATRIC" id="fig|1122985.7.peg.3182"/>
<dbReference type="EMBL" id="JNGW01000136">
    <property type="protein sequence ID" value="KDR50837.1"/>
    <property type="molecule type" value="Genomic_DNA"/>
</dbReference>
<evidence type="ECO:0000313" key="1">
    <source>
        <dbReference type="EMBL" id="KDR50837.1"/>
    </source>
</evidence>
<protein>
    <submittedName>
        <fullName evidence="1">Uncharacterized protein</fullName>
    </submittedName>
</protein>
<reference evidence="1 2" key="1">
    <citation type="submission" date="2013-08" db="EMBL/GenBank/DDBJ databases">
        <authorList>
            <person name="Weinstock G."/>
            <person name="Sodergren E."/>
            <person name="Wylie T."/>
            <person name="Fulton L."/>
            <person name="Fulton R."/>
            <person name="Fronick C."/>
            <person name="O'Laughlin M."/>
            <person name="Godfrey J."/>
            <person name="Miner T."/>
            <person name="Herter B."/>
            <person name="Appelbaum E."/>
            <person name="Cordes M."/>
            <person name="Lek S."/>
            <person name="Wollam A."/>
            <person name="Pepin K.H."/>
            <person name="Palsikar V.B."/>
            <person name="Mitreva M."/>
            <person name="Wilson R.K."/>
        </authorList>
    </citation>
    <scope>NUCLEOTIDE SEQUENCE [LARGE SCALE GENOMIC DNA]</scope>
    <source>
        <strain evidence="1 2">ATCC 15930</strain>
    </source>
</reference>
<comment type="caution">
    <text evidence="1">The sequence shown here is derived from an EMBL/GenBank/DDBJ whole genome shotgun (WGS) entry which is preliminary data.</text>
</comment>
<dbReference type="HOGENOM" id="CLU_422645_0_0_10"/>
<evidence type="ECO:0000313" key="2">
    <source>
        <dbReference type="Proteomes" id="UP000027442"/>
    </source>
</evidence>
<name>A0A069QDU5_HOYLO</name>
<proteinExistence type="predicted"/>
<dbReference type="RefSeq" id="WP_018967477.1">
    <property type="nucleotide sequence ID" value="NZ_KB899215.1"/>
</dbReference>